<dbReference type="InterPro" id="IPR036754">
    <property type="entry name" value="YbaK/aa-tRNA-synt-asso_dom_sf"/>
</dbReference>
<organism evidence="3 4">
    <name type="scientific">Leishmania mexicana (strain MHOM/GT/2001/U1103)</name>
    <dbReference type="NCBI Taxonomy" id="929439"/>
    <lineage>
        <taxon>Eukaryota</taxon>
        <taxon>Discoba</taxon>
        <taxon>Euglenozoa</taxon>
        <taxon>Kinetoplastea</taxon>
        <taxon>Metakinetoplastina</taxon>
        <taxon>Trypanosomatida</taxon>
        <taxon>Trypanosomatidae</taxon>
        <taxon>Leishmaniinae</taxon>
        <taxon>Leishmania</taxon>
    </lineage>
</organism>
<dbReference type="VEuPathDB" id="TriTrypDB:LmxM.03.0710"/>
<dbReference type="SUPFAM" id="SSF55826">
    <property type="entry name" value="YbaK/ProRS associated domain"/>
    <property type="match status" value="1"/>
</dbReference>
<dbReference type="GeneID" id="13452837"/>
<dbReference type="GO" id="GO:0002161">
    <property type="term" value="F:aminoacyl-tRNA deacylase activity"/>
    <property type="evidence" value="ECO:0007669"/>
    <property type="project" value="InterPro"/>
</dbReference>
<dbReference type="Pfam" id="PF04073">
    <property type="entry name" value="tRNA_edit"/>
    <property type="match status" value="1"/>
</dbReference>
<dbReference type="KEGG" id="lmi:LMXM_03_0710"/>
<name>E9AJV4_LEIMU</name>
<accession>E9AJV4</accession>
<keyword evidence="4" id="KW-1185">Reference proteome</keyword>
<sequence>MERCERHLITKKAPHLVERIQAFTESSATVELAAIRLGCDAAHIAKSLSFLLKKPMSKTEAKAHQKMVREVLAQQQQDGSGAAGGDRTSASPTTTTTAPDDANVVVIVAAGDAKVSAKKYKEKFACQPKMLRREEVEPYTGFPPGGVCPFGLNDDVRVYLDVSLKRFPYVYPAAGTTNTGIRVTVDELEQYASNVVEWVDLCEGWQPEEGAAPADGSSSRSSTIGVVQDAGIAAKRVENEVSKAEEAV</sequence>
<feature type="domain" description="YbaK/aminoacyl-tRNA synthetase-associated" evidence="2">
    <location>
        <begin position="100"/>
        <end position="189"/>
    </location>
</feature>
<protein>
    <recommendedName>
        <fullName evidence="2">YbaK/aminoacyl-tRNA synthetase-associated domain-containing protein</fullName>
    </recommendedName>
</protein>
<dbReference type="PANTHER" id="PTHR30411:SF1">
    <property type="entry name" value="CYTOPLASMIC PROTEIN"/>
    <property type="match status" value="1"/>
</dbReference>
<dbReference type="AlphaFoldDB" id="E9AJV4"/>
<feature type="region of interest" description="Disordered" evidence="1">
    <location>
        <begin position="73"/>
        <end position="97"/>
    </location>
</feature>
<gene>
    <name evidence="3" type="ORF">LMXM_03_0710</name>
</gene>
<dbReference type="CDD" id="cd04333">
    <property type="entry name" value="ProX_deacylase"/>
    <property type="match status" value="1"/>
</dbReference>
<dbReference type="EMBL" id="FR799556">
    <property type="protein sequence ID" value="CBZ23204.1"/>
    <property type="molecule type" value="Genomic_DNA"/>
</dbReference>
<dbReference type="OrthoDB" id="5592174at2759"/>
<evidence type="ECO:0000259" key="2">
    <source>
        <dbReference type="Pfam" id="PF04073"/>
    </source>
</evidence>
<evidence type="ECO:0000313" key="4">
    <source>
        <dbReference type="Proteomes" id="UP000007259"/>
    </source>
</evidence>
<dbReference type="Gene3D" id="3.90.960.10">
    <property type="entry name" value="YbaK/aminoacyl-tRNA synthetase-associated domain"/>
    <property type="match status" value="1"/>
</dbReference>
<dbReference type="PhylomeDB" id="E9AJV4"/>
<dbReference type="InterPro" id="IPR007214">
    <property type="entry name" value="YbaK/aa-tRNA-synth-assoc-dom"/>
</dbReference>
<proteinExistence type="predicted"/>
<dbReference type="Proteomes" id="UP000007259">
    <property type="component" value="Chromosome 3"/>
</dbReference>
<dbReference type="OMA" id="YKEKFAC"/>
<evidence type="ECO:0000313" key="3">
    <source>
        <dbReference type="EMBL" id="CBZ23204.1"/>
    </source>
</evidence>
<reference evidence="3 4" key="1">
    <citation type="journal article" date="2011" name="Genome Res.">
        <title>Chromosome and gene copy number variation allow major structural change between species and strains of Leishmania.</title>
        <authorList>
            <person name="Rogers M.B."/>
            <person name="Hilley J.D."/>
            <person name="Dickens N.J."/>
            <person name="Wilkes J."/>
            <person name="Bates P.A."/>
            <person name="Depledge D.P."/>
            <person name="Harris D."/>
            <person name="Her Y."/>
            <person name="Herzyk P."/>
            <person name="Imamura H."/>
            <person name="Otto T.D."/>
            <person name="Sanders M."/>
            <person name="Seeger K."/>
            <person name="Dujardin J.C."/>
            <person name="Berriman M."/>
            <person name="Smith D.F."/>
            <person name="Hertz-Fowler C."/>
            <person name="Mottram J.C."/>
        </authorList>
    </citation>
    <scope>NUCLEOTIDE SEQUENCE [LARGE SCALE GENOMIC DNA]</scope>
    <source>
        <strain evidence="3 4">MHOM/GT/2001/U1103</strain>
    </source>
</reference>
<evidence type="ECO:0000256" key="1">
    <source>
        <dbReference type="SAM" id="MobiDB-lite"/>
    </source>
</evidence>
<dbReference type="PANTHER" id="PTHR30411">
    <property type="entry name" value="CYTOPLASMIC PROTEIN"/>
    <property type="match status" value="1"/>
</dbReference>
<dbReference type="RefSeq" id="XP_003871739.1">
    <property type="nucleotide sequence ID" value="XM_003871690.1"/>
</dbReference>